<gene>
    <name evidence="1" type="ORF">ACFYTF_26655</name>
</gene>
<protein>
    <recommendedName>
        <fullName evidence="3">Oxidoreductase</fullName>
    </recommendedName>
</protein>
<sequence length="326" mass="33894">MTSHPLAVAVLGSGPLAERLAARIDAAADFRCVQIGPPGPTPPPGADCAVYVPTAEDLRGELPGTLLPLLLRGGVDVVTTLPPGDGPPAAEIHEACRAGGTVFHASGGFQSAVAARVTRSLAAASRGIRRIELVEQIALPDAGVHPWTALSDTGIGSADPDAAAVAAALVNGYYEAGLRVLDAAAFGGVAADNHPLSVSVRTEADADGRVERVEVDRDLGPQLRYRSVWTRHTGDPEPLRYRLRTTTAEAASEATVRFAFDGDLHPADHLTCLDVLTALRALPGVTGPGVLRRDLAITHLKPDEWLRHVPPPGSADAESVAARPVD</sequence>
<reference evidence="1 2" key="1">
    <citation type="submission" date="2024-10" db="EMBL/GenBank/DDBJ databases">
        <title>The Natural Products Discovery Center: Release of the First 8490 Sequenced Strains for Exploring Actinobacteria Biosynthetic Diversity.</title>
        <authorList>
            <person name="Kalkreuter E."/>
            <person name="Kautsar S.A."/>
            <person name="Yang D."/>
            <person name="Bader C.D."/>
            <person name="Teijaro C.N."/>
            <person name="Fluegel L."/>
            <person name="Davis C.M."/>
            <person name="Simpson J.R."/>
            <person name="Lauterbach L."/>
            <person name="Steele A.D."/>
            <person name="Gui C."/>
            <person name="Meng S."/>
            <person name="Li G."/>
            <person name="Viehrig K."/>
            <person name="Ye F."/>
            <person name="Su P."/>
            <person name="Kiefer A.F."/>
            <person name="Nichols A."/>
            <person name="Cepeda A.J."/>
            <person name="Yan W."/>
            <person name="Fan B."/>
            <person name="Jiang Y."/>
            <person name="Adhikari A."/>
            <person name="Zheng C.-J."/>
            <person name="Schuster L."/>
            <person name="Cowan T.M."/>
            <person name="Smanski M.J."/>
            <person name="Chevrette M.G."/>
            <person name="De Carvalho L.P.S."/>
            <person name="Shen B."/>
        </authorList>
    </citation>
    <scope>NUCLEOTIDE SEQUENCE [LARGE SCALE GENOMIC DNA]</scope>
    <source>
        <strain evidence="1 2">NPDC004045</strain>
    </source>
</reference>
<evidence type="ECO:0000313" key="1">
    <source>
        <dbReference type="EMBL" id="MFF0546420.1"/>
    </source>
</evidence>
<evidence type="ECO:0000313" key="2">
    <source>
        <dbReference type="Proteomes" id="UP001601444"/>
    </source>
</evidence>
<organism evidence="1 2">
    <name type="scientific">Nocardia thailandica</name>
    <dbReference type="NCBI Taxonomy" id="257275"/>
    <lineage>
        <taxon>Bacteria</taxon>
        <taxon>Bacillati</taxon>
        <taxon>Actinomycetota</taxon>
        <taxon>Actinomycetes</taxon>
        <taxon>Mycobacteriales</taxon>
        <taxon>Nocardiaceae</taxon>
        <taxon>Nocardia</taxon>
    </lineage>
</organism>
<evidence type="ECO:0008006" key="3">
    <source>
        <dbReference type="Google" id="ProtNLM"/>
    </source>
</evidence>
<dbReference type="Proteomes" id="UP001601444">
    <property type="component" value="Unassembled WGS sequence"/>
</dbReference>
<comment type="caution">
    <text evidence="1">The sequence shown here is derived from an EMBL/GenBank/DDBJ whole genome shotgun (WGS) entry which is preliminary data.</text>
</comment>
<dbReference type="EMBL" id="JBIAMX010000021">
    <property type="protein sequence ID" value="MFF0546420.1"/>
    <property type="molecule type" value="Genomic_DNA"/>
</dbReference>
<accession>A0ABW6PW73</accession>
<dbReference type="RefSeq" id="WP_387702775.1">
    <property type="nucleotide sequence ID" value="NZ_JBIAMX010000021.1"/>
</dbReference>
<proteinExistence type="predicted"/>
<keyword evidence="2" id="KW-1185">Reference proteome</keyword>
<name>A0ABW6PW73_9NOCA</name>